<dbReference type="SMART" id="SM00062">
    <property type="entry name" value="PBPb"/>
    <property type="match status" value="1"/>
</dbReference>
<reference evidence="4" key="1">
    <citation type="journal article" date="2019" name="Int. J. Syst. Evol. Microbiol.">
        <title>The Global Catalogue of Microorganisms (GCM) 10K type strain sequencing project: providing services to taxonomists for standard genome sequencing and annotation.</title>
        <authorList>
            <consortium name="The Broad Institute Genomics Platform"/>
            <consortium name="The Broad Institute Genome Sequencing Center for Infectious Disease"/>
            <person name="Wu L."/>
            <person name="Ma J."/>
        </authorList>
    </citation>
    <scope>NUCLEOTIDE SEQUENCE [LARGE SCALE GENOMIC DNA]</scope>
    <source>
        <strain evidence="4">ZS-35-S2</strain>
    </source>
</reference>
<dbReference type="PANTHER" id="PTHR35936:SF19">
    <property type="entry name" value="AMINO-ACID-BINDING PROTEIN YXEM-RELATED"/>
    <property type="match status" value="1"/>
</dbReference>
<dbReference type="SUPFAM" id="SSF53850">
    <property type="entry name" value="Periplasmic binding protein-like II"/>
    <property type="match status" value="1"/>
</dbReference>
<protein>
    <submittedName>
        <fullName evidence="3">Transporter substrate-binding domain-containing protein</fullName>
    </submittedName>
</protein>
<name>A0ABW5CMR0_9HYPH</name>
<keyword evidence="4" id="KW-1185">Reference proteome</keyword>
<comment type="caution">
    <text evidence="3">The sequence shown here is derived from an EMBL/GenBank/DDBJ whole genome shotgun (WGS) entry which is preliminary data.</text>
</comment>
<sequence>MAKLTRRQFGIVTGLTGVLAAFPIPLLAQTGGTLGRIRETGTVTVGTEAAFPPFEFVDESGQIVGYGKDILDVIVSELGVELRQLDLPWQGILPGLLAGNFDFVATTVGVNEERASRYAYTAPIANGQPYALTRAGEAFEDEDAMAGLRVGTQLASSTEPIARALNDRLTAEGEGFADLLLYTAFTDCYVALATGEIDVVIQSLPSLATLVRDRPDAFEIGAPIETGVQWTYLCWVTRPEDTDLRDFISVVIFKMRDDGRLYELQEKWFGFRMEIPHDGYLPEGAL</sequence>
<proteinExistence type="predicted"/>
<keyword evidence="1" id="KW-0732">Signal</keyword>
<evidence type="ECO:0000259" key="2">
    <source>
        <dbReference type="SMART" id="SM00062"/>
    </source>
</evidence>
<feature type="domain" description="Solute-binding protein family 3/N-terminal" evidence="2">
    <location>
        <begin position="42"/>
        <end position="272"/>
    </location>
</feature>
<gene>
    <name evidence="3" type="ORF">ACFSKQ_14260</name>
</gene>
<dbReference type="RefSeq" id="WP_209738006.1">
    <property type="nucleotide sequence ID" value="NZ_CP072611.1"/>
</dbReference>
<evidence type="ECO:0000313" key="3">
    <source>
        <dbReference type="EMBL" id="MFD2238614.1"/>
    </source>
</evidence>
<dbReference type="Proteomes" id="UP001597371">
    <property type="component" value="Unassembled WGS sequence"/>
</dbReference>
<evidence type="ECO:0000313" key="4">
    <source>
        <dbReference type="Proteomes" id="UP001597371"/>
    </source>
</evidence>
<evidence type="ECO:0000256" key="1">
    <source>
        <dbReference type="ARBA" id="ARBA00022729"/>
    </source>
</evidence>
<organism evidence="3 4">
    <name type="scientific">Aureimonas populi</name>
    <dbReference type="NCBI Taxonomy" id="1701758"/>
    <lineage>
        <taxon>Bacteria</taxon>
        <taxon>Pseudomonadati</taxon>
        <taxon>Pseudomonadota</taxon>
        <taxon>Alphaproteobacteria</taxon>
        <taxon>Hyphomicrobiales</taxon>
        <taxon>Aurantimonadaceae</taxon>
        <taxon>Aureimonas</taxon>
    </lineage>
</organism>
<dbReference type="PANTHER" id="PTHR35936">
    <property type="entry name" value="MEMBRANE-BOUND LYTIC MUREIN TRANSGLYCOSYLASE F"/>
    <property type="match status" value="1"/>
</dbReference>
<dbReference type="InterPro" id="IPR001638">
    <property type="entry name" value="Solute-binding_3/MltF_N"/>
</dbReference>
<accession>A0ABW5CMR0</accession>
<dbReference type="Pfam" id="PF00497">
    <property type="entry name" value="SBP_bac_3"/>
    <property type="match status" value="1"/>
</dbReference>
<dbReference type="Gene3D" id="3.40.190.10">
    <property type="entry name" value="Periplasmic binding protein-like II"/>
    <property type="match status" value="2"/>
</dbReference>
<dbReference type="EMBL" id="JBHUIJ010000021">
    <property type="protein sequence ID" value="MFD2238614.1"/>
    <property type="molecule type" value="Genomic_DNA"/>
</dbReference>